<protein>
    <recommendedName>
        <fullName evidence="3">Prenyltransferase alpha-alpha toroid domain-containing protein</fullName>
    </recommendedName>
</protein>
<dbReference type="SUPFAM" id="SSF48239">
    <property type="entry name" value="Terpenoid cyclases/Protein prenyltransferases"/>
    <property type="match status" value="1"/>
</dbReference>
<keyword evidence="1" id="KW-0677">Repeat</keyword>
<evidence type="ECO:0000256" key="2">
    <source>
        <dbReference type="SAM" id="Phobius"/>
    </source>
</evidence>
<gene>
    <name evidence="4" type="ORF">ENN90_02100</name>
</gene>
<dbReference type="Proteomes" id="UP000886047">
    <property type="component" value="Unassembled WGS sequence"/>
</dbReference>
<feature type="domain" description="Prenyltransferase alpha-alpha toroid" evidence="3">
    <location>
        <begin position="40"/>
        <end position="83"/>
    </location>
</feature>
<feature type="domain" description="Prenyltransferase alpha-alpha toroid" evidence="3">
    <location>
        <begin position="197"/>
        <end position="284"/>
    </location>
</feature>
<proteinExistence type="predicted"/>
<dbReference type="AlphaFoldDB" id="A0A831LIZ6"/>
<keyword evidence="2" id="KW-1133">Transmembrane helix</keyword>
<feature type="transmembrane region" description="Helical" evidence="2">
    <location>
        <begin position="142"/>
        <end position="158"/>
    </location>
</feature>
<keyword evidence="2" id="KW-0812">Transmembrane</keyword>
<dbReference type="Pfam" id="PF00432">
    <property type="entry name" value="Prenyltrans"/>
    <property type="match status" value="2"/>
</dbReference>
<organism evidence="4">
    <name type="scientific">Mariniphaga anaerophila</name>
    <dbReference type="NCBI Taxonomy" id="1484053"/>
    <lineage>
        <taxon>Bacteria</taxon>
        <taxon>Pseudomonadati</taxon>
        <taxon>Bacteroidota</taxon>
        <taxon>Bacteroidia</taxon>
        <taxon>Marinilabiliales</taxon>
        <taxon>Prolixibacteraceae</taxon>
        <taxon>Mariniphaga</taxon>
    </lineage>
</organism>
<dbReference type="GO" id="GO:0003824">
    <property type="term" value="F:catalytic activity"/>
    <property type="evidence" value="ECO:0007669"/>
    <property type="project" value="InterPro"/>
</dbReference>
<dbReference type="InterPro" id="IPR008930">
    <property type="entry name" value="Terpenoid_cyclase/PrenylTrfase"/>
</dbReference>
<sequence>MLWVKFLKKKCVNKKDPDIPVYRRFIGFVKNGVDTLGEKNQKELTAFLKANQHSGGGFTDRAGNPDLYYSLFGVLLASSLEMTEALETHKRFIKQKMSQSKNPIDDFVIMLIQDLLFGNEFRRPSFFKILKLAFGKNRETSFFYRLFLFLLATDAFYSKKVTGLFVRLGLIFYTPPAELPCSVYAAYTVAREKAKMKTQKEKQKLFSFYEESKGFKVFPEANESDMLSTAVALFALKTTGADLRMVAPGCLSFIQQNYDNGAFLAGTGDNGRDLEYTFYALLALGTLV</sequence>
<evidence type="ECO:0000256" key="1">
    <source>
        <dbReference type="ARBA" id="ARBA00022737"/>
    </source>
</evidence>
<reference evidence="4" key="1">
    <citation type="journal article" date="2020" name="mSystems">
        <title>Genome- and Community-Level Interaction Insights into Carbon Utilization and Element Cycling Functions of Hydrothermarchaeota in Hydrothermal Sediment.</title>
        <authorList>
            <person name="Zhou Z."/>
            <person name="Liu Y."/>
            <person name="Xu W."/>
            <person name="Pan J."/>
            <person name="Luo Z.H."/>
            <person name="Li M."/>
        </authorList>
    </citation>
    <scope>NUCLEOTIDE SEQUENCE [LARGE SCALE GENOMIC DNA]</scope>
    <source>
        <strain evidence="4">SpSt-1217</strain>
    </source>
</reference>
<name>A0A831LIZ6_9BACT</name>
<dbReference type="InterPro" id="IPR001330">
    <property type="entry name" value="Prenyltrans"/>
</dbReference>
<accession>A0A831LIZ6</accession>
<evidence type="ECO:0000313" key="4">
    <source>
        <dbReference type="EMBL" id="HDR50400.1"/>
    </source>
</evidence>
<evidence type="ECO:0000259" key="3">
    <source>
        <dbReference type="Pfam" id="PF00432"/>
    </source>
</evidence>
<keyword evidence="2" id="KW-0472">Membrane</keyword>
<dbReference type="EMBL" id="DSDK01000120">
    <property type="protein sequence ID" value="HDR50400.1"/>
    <property type="molecule type" value="Genomic_DNA"/>
</dbReference>
<comment type="caution">
    <text evidence="4">The sequence shown here is derived from an EMBL/GenBank/DDBJ whole genome shotgun (WGS) entry which is preliminary data.</text>
</comment>
<feature type="transmembrane region" description="Helical" evidence="2">
    <location>
        <begin position="170"/>
        <end position="190"/>
    </location>
</feature>